<dbReference type="EMBL" id="LR796326">
    <property type="protein sequence ID" value="CAB4136919.1"/>
    <property type="molecule type" value="Genomic_DNA"/>
</dbReference>
<accession>A0A6J5LYQ6</accession>
<protein>
    <recommendedName>
        <fullName evidence="2">Minor tail protein</fullName>
    </recommendedName>
</protein>
<name>A0A6J5LYQ6_9CAUD</name>
<proteinExistence type="predicted"/>
<gene>
    <name evidence="1" type="ORF">UFOVP314_45</name>
</gene>
<reference evidence="1" key="1">
    <citation type="submission" date="2020-04" db="EMBL/GenBank/DDBJ databases">
        <authorList>
            <person name="Chiriac C."/>
            <person name="Salcher M."/>
            <person name="Ghai R."/>
            <person name="Kavagutti S V."/>
        </authorList>
    </citation>
    <scope>NUCLEOTIDE SEQUENCE</scope>
</reference>
<evidence type="ECO:0000313" key="1">
    <source>
        <dbReference type="EMBL" id="CAB4136919.1"/>
    </source>
</evidence>
<evidence type="ECO:0008006" key="2">
    <source>
        <dbReference type="Google" id="ProtNLM"/>
    </source>
</evidence>
<organism evidence="1">
    <name type="scientific">uncultured Caudovirales phage</name>
    <dbReference type="NCBI Taxonomy" id="2100421"/>
    <lineage>
        <taxon>Viruses</taxon>
        <taxon>Duplodnaviria</taxon>
        <taxon>Heunggongvirae</taxon>
        <taxon>Uroviricota</taxon>
        <taxon>Caudoviricetes</taxon>
        <taxon>Peduoviridae</taxon>
        <taxon>Maltschvirus</taxon>
        <taxon>Maltschvirus maltsch</taxon>
    </lineage>
</organism>
<sequence length="320" mass="32780">MPVETLPWSIQGQSHPATVARNHTAAMLGAPAAAESPSVSLTAGGAHGVVNGGDLAVTQNGTPNMSVNVAAGRAFIRGTQTAGSLNQGVYSFFNDGTVNLAVSSADPTNPRRDLVVAQIRDSNYSGSANDARLFVVTGTPAASPTDPVVPADTLVLARLSVAAGATSVTNANITDLRVFARTPLRTAWGFVAQASVTAQQNGITTVTDLTGLTVTWTAIASRRYRVTAAAEINGTVAGDLLIVYITDGSNTIQQRAVVTVPSLNSGGGYAHARLELHLSNVSGSVTRKLRLERNAGTGTAGMFAAATTPAYLTVEDIGPV</sequence>